<dbReference type="EMBL" id="AKGD01000001">
    <property type="protein sequence ID" value="EIT70282.1"/>
    <property type="molecule type" value="Genomic_DNA"/>
</dbReference>
<dbReference type="InterPro" id="IPR019734">
    <property type="entry name" value="TPR_rpt"/>
</dbReference>
<feature type="compositionally biased region" description="Polar residues" evidence="8">
    <location>
        <begin position="1033"/>
        <end position="1047"/>
    </location>
</feature>
<dbReference type="Pfam" id="PF14559">
    <property type="entry name" value="TPR_19"/>
    <property type="match status" value="4"/>
</dbReference>
<sequence>MVAAQASIDQLAVQAKYWEDKGRYDLAKDSWLKLLRVSPNSPTALSGLALAEAKSNRAAAAQVYLDRLRETQPDSPDIRKIEDAIRSGAYDQSKLEAPRTLARQGKFDDAVADYKRAFGNQIPEGRLGLEYYQTLAGAKDGWEPARQGIARLAAANPGEPVYQLALAQHLTYREETRREGIARLAELSRGESGVAVPAQQAWRQALIWLGAKPGEEKLYQTYLADHQDAQVAAKLETLRSNRTAQAPAASSGFVGPGQGGYPGRVEPREPTAEELRGQAIKQAYDKLNEGELTEANSLFEGLVAQYPDSDDAMGGLGIVRLRQERYGEARSYLQQASQMAPKRASRWTEALSSARFWEQVRGAAAAREAGNTDQAVAMLRSAIASDPQIAAKEPSVKATLADILNEAGDVEQAEQLYREILAQTPNDVSATRGLVGVLVKRGRIGEALNLAERLPQAQKDELGNLGSLKGQYLRDQAKLASDAHDDAQAEQLLKQALLEDPESPWTRLDLSRIYQRQKRTREANTLIDGLLTGGKAMPEALQIKALLLAEQDNWLEGLQTLEQIPYDKRTQAMADLQRRMWVRYQTSRASVLARYGRPQDAAAILAQVEPYAQDSPELLGAMATALADVGQDGRALNYIRQALSRQSAPDVGLRLQYAGLLFKLRQDAEFEVVMEELVKYRDLTEQQSMDLANLRVAYRLRQADLVREEGNLARAYEYLDPLLKVNPNDPRLIMALARLYTDAKEHERAAELYRRALETDPNNLDAYKGAVGSALSLNQIDEAQALLDRAITLDPQNPRLYALAARAARARGEDGRALQLYQQALRLDQERGGDSEFGGDNRYTPQLYLLDPTTSPVNAPSYGGGYSKADRALAPAVVVPTEVAALAPAPKPIAARHDRQPPAPGPRAPANAGRLVAAAMGADHARPLPAAVTAPKKPSLPRQQGDYTLVVMPRWWKQGRLIKVSTESEARQTVQRSRYGDVVQVPGAPSAGSPAWVQTAPDRYSYTLQSPSGGAASVPNGAAQGSVPERSVRQVQPYPQQAPSSVPSYVPRQLAPSTQLSVPSRARPRESFRDEMLRNMDEINGVEQAPQYVAPQQAPVQSVPEYPRYSQTPATGPRYPGAAARAQQTQQLQAYPVQQAPVQTYVSPAPAPVYSAAPGVGATEQEYRQQGLRVLPGQTREVITTAPQPVYVQPAPVQPPLQIAPAPSPIYPSAQPLYGVSPSPPGPVDLRSDPVLSTPDFVLERRRMAANPPNEVLREIADINAKRTAWASFGLGVRSRDGQSGLDRLSDIETPIEFSVAGINAGRFRLRAVPVFLDAGSLSGQQVPLFGQAALATAIPDGYSRAQDESGIAVGAVYSIADFTADIGSSPLGFPVETLVGGLNWRPSLGAVSFKLDLSRRSVTDSLLSYAGAVDPLTGDTWGGVTKTGGRLDMAYDLGQYGVYANGSYHVLDGENVARNSVYEIGGGFYARALEKRDMRVTWGLNVTTFFYDKNLRRFTWGHGGYFSPQSYFAVAIPVEWSGGRGRFSYKLNAALGIQSFKEDGAAAFPNDSALQAALEQRIIDAIDESEDGTTTLVAGYSGQNSTGIGFNFGGAFEYLIAPNLAAGARFGVDNARDYEEAQALGYIRFYFSGQRSASRPPNSLLPYYDFGDPTL</sequence>
<dbReference type="InterPro" id="IPR008410">
    <property type="entry name" value="BCSC_C"/>
</dbReference>
<comment type="caution">
    <text evidence="10">The sequence shown here is derived from an EMBL/GenBank/DDBJ whole genome shotgun (WGS) entry which is preliminary data.</text>
</comment>
<dbReference type="SUPFAM" id="SSF48452">
    <property type="entry name" value="TPR-like"/>
    <property type="match status" value="3"/>
</dbReference>
<dbReference type="SMART" id="SM00028">
    <property type="entry name" value="TPR"/>
    <property type="match status" value="11"/>
</dbReference>
<dbReference type="STRING" id="1172194.WQQ_04190"/>
<keyword evidence="11" id="KW-1185">Reference proteome</keyword>
<dbReference type="UniPathway" id="UPA00694"/>
<proteinExistence type="predicted"/>
<evidence type="ECO:0000313" key="10">
    <source>
        <dbReference type="EMBL" id="EIT70282.1"/>
    </source>
</evidence>
<accession>I7ZEZ1</accession>
<organism evidence="10 11">
    <name type="scientific">Hydrocarboniphaga effusa AP103</name>
    <dbReference type="NCBI Taxonomy" id="1172194"/>
    <lineage>
        <taxon>Bacteria</taxon>
        <taxon>Pseudomonadati</taxon>
        <taxon>Pseudomonadota</taxon>
        <taxon>Gammaproteobacteria</taxon>
        <taxon>Nevskiales</taxon>
        <taxon>Nevskiaceae</taxon>
        <taxon>Hydrocarboniphaga</taxon>
    </lineage>
</organism>
<dbReference type="Proteomes" id="UP000003704">
    <property type="component" value="Unassembled WGS sequence"/>
</dbReference>
<comment type="function">
    <text evidence="1">Required for maximal bacterial cellulose synthesis.</text>
</comment>
<feature type="region of interest" description="Disordered" evidence="8">
    <location>
        <begin position="242"/>
        <end position="270"/>
    </location>
</feature>
<keyword evidence="3" id="KW-0732">Signal</keyword>
<feature type="domain" description="Cellulose synthase operon C C-terminal" evidence="9">
    <location>
        <begin position="1288"/>
        <end position="1632"/>
    </location>
</feature>
<dbReference type="PRINTS" id="PR01441">
    <property type="entry name" value="CELLSNTHASEC"/>
</dbReference>
<evidence type="ECO:0000256" key="8">
    <source>
        <dbReference type="SAM" id="MobiDB-lite"/>
    </source>
</evidence>
<evidence type="ECO:0000256" key="3">
    <source>
        <dbReference type="ARBA" id="ARBA00022729"/>
    </source>
</evidence>
<name>I7ZEZ1_9GAMM</name>
<dbReference type="PATRIC" id="fig|1172194.4.peg.398"/>
<keyword evidence="6" id="KW-0135">Cellulose biosynthesis</keyword>
<dbReference type="Pfam" id="PF05420">
    <property type="entry name" value="BCSC_C"/>
    <property type="match status" value="1"/>
</dbReference>
<evidence type="ECO:0000313" key="11">
    <source>
        <dbReference type="Proteomes" id="UP000003704"/>
    </source>
</evidence>
<dbReference type="SMART" id="SM00386">
    <property type="entry name" value="HAT"/>
    <property type="match status" value="3"/>
</dbReference>
<feature type="repeat" description="TPR" evidence="7">
    <location>
        <begin position="394"/>
        <end position="427"/>
    </location>
</feature>
<dbReference type="PROSITE" id="PS50293">
    <property type="entry name" value="TPR_REGION"/>
    <property type="match status" value="1"/>
</dbReference>
<protein>
    <recommendedName>
        <fullName evidence="9">Cellulose synthase operon C C-terminal domain-containing protein</fullName>
    </recommendedName>
</protein>
<evidence type="ECO:0000259" key="9">
    <source>
        <dbReference type="Pfam" id="PF05420"/>
    </source>
</evidence>
<keyword evidence="4" id="KW-0677">Repeat</keyword>
<dbReference type="GO" id="GO:0030244">
    <property type="term" value="P:cellulose biosynthetic process"/>
    <property type="evidence" value="ECO:0007669"/>
    <property type="project" value="UniProtKB-KW"/>
</dbReference>
<dbReference type="Pfam" id="PF13432">
    <property type="entry name" value="TPR_16"/>
    <property type="match status" value="2"/>
</dbReference>
<comment type="pathway">
    <text evidence="2">Glycan metabolism; bacterial cellulose biosynthesis.</text>
</comment>
<evidence type="ECO:0000256" key="7">
    <source>
        <dbReference type="PROSITE-ProRule" id="PRU00339"/>
    </source>
</evidence>
<feature type="repeat" description="TPR" evidence="7">
    <location>
        <begin position="310"/>
        <end position="343"/>
    </location>
</feature>
<dbReference type="GO" id="GO:0006011">
    <property type="term" value="P:UDP-alpha-D-glucose metabolic process"/>
    <property type="evidence" value="ECO:0007669"/>
    <property type="project" value="InterPro"/>
</dbReference>
<evidence type="ECO:0000256" key="2">
    <source>
        <dbReference type="ARBA" id="ARBA00005186"/>
    </source>
</evidence>
<dbReference type="GO" id="GO:0019867">
    <property type="term" value="C:outer membrane"/>
    <property type="evidence" value="ECO:0007669"/>
    <property type="project" value="InterPro"/>
</dbReference>
<dbReference type="PANTHER" id="PTHR12558:SF13">
    <property type="entry name" value="CELL DIVISION CYCLE PROTEIN 27 HOMOLOG"/>
    <property type="match status" value="1"/>
</dbReference>
<gene>
    <name evidence="10" type="ORF">WQQ_04190</name>
</gene>
<feature type="repeat" description="TPR" evidence="7">
    <location>
        <begin position="730"/>
        <end position="763"/>
    </location>
</feature>
<dbReference type="PROSITE" id="PS50005">
    <property type="entry name" value="TPR"/>
    <property type="match status" value="3"/>
</dbReference>
<dbReference type="InterPro" id="IPR003921">
    <property type="entry name" value="Cell_synth_C"/>
</dbReference>
<dbReference type="Gene3D" id="1.25.40.10">
    <property type="entry name" value="Tetratricopeptide repeat domain"/>
    <property type="match status" value="6"/>
</dbReference>
<evidence type="ECO:0000256" key="5">
    <source>
        <dbReference type="ARBA" id="ARBA00022803"/>
    </source>
</evidence>
<feature type="region of interest" description="Disordered" evidence="8">
    <location>
        <begin position="1007"/>
        <end position="1068"/>
    </location>
</feature>
<dbReference type="GO" id="GO:0006396">
    <property type="term" value="P:RNA processing"/>
    <property type="evidence" value="ECO:0007669"/>
    <property type="project" value="InterPro"/>
</dbReference>
<evidence type="ECO:0000256" key="6">
    <source>
        <dbReference type="ARBA" id="ARBA00022916"/>
    </source>
</evidence>
<dbReference type="InterPro" id="IPR011990">
    <property type="entry name" value="TPR-like_helical_dom_sf"/>
</dbReference>
<evidence type="ECO:0000256" key="4">
    <source>
        <dbReference type="ARBA" id="ARBA00022737"/>
    </source>
</evidence>
<reference evidence="10 11" key="1">
    <citation type="journal article" date="2012" name="J. Bacteriol.">
        <title>Genome Sequence of n-Alkane-Degrading Hydrocarboniphaga effusa Strain AP103T (ATCC BAA-332T).</title>
        <authorList>
            <person name="Chang H.K."/>
            <person name="Zylstra G.J."/>
            <person name="Chae J.C."/>
        </authorList>
    </citation>
    <scope>NUCLEOTIDE SEQUENCE [LARGE SCALE GENOMIC DNA]</scope>
    <source>
        <strain evidence="10 11">AP103</strain>
    </source>
</reference>
<dbReference type="PANTHER" id="PTHR12558">
    <property type="entry name" value="CELL DIVISION CYCLE 16,23,27"/>
    <property type="match status" value="1"/>
</dbReference>
<dbReference type="InterPro" id="IPR003107">
    <property type="entry name" value="HAT"/>
</dbReference>
<evidence type="ECO:0000256" key="1">
    <source>
        <dbReference type="ARBA" id="ARBA00003476"/>
    </source>
</evidence>
<keyword evidence="5 7" id="KW-0802">TPR repeat</keyword>